<dbReference type="Pfam" id="PF00072">
    <property type="entry name" value="Response_reg"/>
    <property type="match status" value="1"/>
</dbReference>
<dbReference type="SMART" id="SM00448">
    <property type="entry name" value="REC"/>
    <property type="match status" value="1"/>
</dbReference>
<feature type="domain" description="Response regulatory" evidence="4">
    <location>
        <begin position="17"/>
        <end position="131"/>
    </location>
</feature>
<feature type="domain" description="OmpR/PhoB-type" evidence="5">
    <location>
        <begin position="142"/>
        <end position="239"/>
    </location>
</feature>
<evidence type="ECO:0000256" key="1">
    <source>
        <dbReference type="ARBA" id="ARBA00023125"/>
    </source>
</evidence>
<evidence type="ECO:0000313" key="6">
    <source>
        <dbReference type="EMBL" id="QXN88483.1"/>
    </source>
</evidence>
<dbReference type="Proteomes" id="UP000694257">
    <property type="component" value="Chromosome"/>
</dbReference>
<proteinExistence type="predicted"/>
<keyword evidence="7" id="KW-1185">Reference proteome</keyword>
<dbReference type="InterPro" id="IPR039420">
    <property type="entry name" value="WalR-like"/>
</dbReference>
<dbReference type="PANTHER" id="PTHR48111:SF28">
    <property type="entry name" value="TRANSCRIPTIONAL REGULATORY PROTEIN TCRX-RELATED"/>
    <property type="match status" value="1"/>
</dbReference>
<dbReference type="PANTHER" id="PTHR48111">
    <property type="entry name" value="REGULATOR OF RPOS"/>
    <property type="match status" value="1"/>
</dbReference>
<feature type="modified residue" description="4-aspartylphosphate" evidence="2">
    <location>
        <position position="66"/>
    </location>
</feature>
<organism evidence="6 7">
    <name type="scientific">Nocardia iowensis</name>
    <dbReference type="NCBI Taxonomy" id="204891"/>
    <lineage>
        <taxon>Bacteria</taxon>
        <taxon>Bacillati</taxon>
        <taxon>Actinomycetota</taxon>
        <taxon>Actinomycetes</taxon>
        <taxon>Mycobacteriales</taxon>
        <taxon>Nocardiaceae</taxon>
        <taxon>Nocardia</taxon>
    </lineage>
</organism>
<dbReference type="InterPro" id="IPR001867">
    <property type="entry name" value="OmpR/PhoB-type_DNA-bd"/>
</dbReference>
<dbReference type="CDD" id="cd00383">
    <property type="entry name" value="trans_reg_C"/>
    <property type="match status" value="1"/>
</dbReference>
<evidence type="ECO:0000313" key="7">
    <source>
        <dbReference type="Proteomes" id="UP000694257"/>
    </source>
</evidence>
<evidence type="ECO:0000259" key="4">
    <source>
        <dbReference type="PROSITE" id="PS50110"/>
    </source>
</evidence>
<reference evidence="6 7" key="1">
    <citation type="submission" date="2021-07" db="EMBL/GenBank/DDBJ databases">
        <title>Whole Genome Sequence of Nocardia Iowensis.</title>
        <authorList>
            <person name="Lamm A."/>
            <person name="Collins-Fairclough A.M."/>
            <person name="Bunk B."/>
            <person name="Sproer C."/>
        </authorList>
    </citation>
    <scope>NUCLEOTIDE SEQUENCE [LARGE SCALE GENOMIC DNA]</scope>
    <source>
        <strain evidence="6 7">NRRL 5646</strain>
    </source>
</reference>
<gene>
    <name evidence="6" type="ORF">KV110_23075</name>
</gene>
<protein>
    <submittedName>
        <fullName evidence="6">Response regulator transcription factor</fullName>
    </submittedName>
</protein>
<keyword evidence="2" id="KW-0597">Phosphoprotein</keyword>
<evidence type="ECO:0000256" key="3">
    <source>
        <dbReference type="PROSITE-ProRule" id="PRU01091"/>
    </source>
</evidence>
<evidence type="ECO:0000256" key="2">
    <source>
        <dbReference type="PROSITE-ProRule" id="PRU00169"/>
    </source>
</evidence>
<dbReference type="EMBL" id="CP078145">
    <property type="protein sequence ID" value="QXN88483.1"/>
    <property type="molecule type" value="Genomic_DNA"/>
</dbReference>
<keyword evidence="1 3" id="KW-0238">DNA-binding</keyword>
<sequence length="245" mass="27393">MGRAHSVGMSSAEPLTRVLVVDDEPMILELLRTSLRYQGFEVATALSGNEGLDMTRRFRPDVLIVDVMMPGMDGFGLLRRLRAGGFDAPVLFLTARDQVEAKLTGLSLGADDYVTKPFSLEEVIARLRVILRRAGTLGRGRVERLTVADIELDDESHQVWKAGAPVLLSPTEFTLLRYFMVNAGKVLSKPMILDHVWRYDFGGDASVVESYVSYLRRKIDTTEPKLIHTLRSVGYVLREPQPGSW</sequence>
<feature type="DNA-binding region" description="OmpR/PhoB-type" evidence="3">
    <location>
        <begin position="142"/>
        <end position="239"/>
    </location>
</feature>
<dbReference type="PROSITE" id="PS50110">
    <property type="entry name" value="RESPONSE_REGULATORY"/>
    <property type="match status" value="1"/>
</dbReference>
<dbReference type="Pfam" id="PF00486">
    <property type="entry name" value="Trans_reg_C"/>
    <property type="match status" value="1"/>
</dbReference>
<accession>A0ABX8RFW3</accession>
<evidence type="ECO:0000259" key="5">
    <source>
        <dbReference type="PROSITE" id="PS51755"/>
    </source>
</evidence>
<dbReference type="InterPro" id="IPR001789">
    <property type="entry name" value="Sig_transdc_resp-reg_receiver"/>
</dbReference>
<name>A0ABX8RFW3_NOCIO</name>
<dbReference type="SMART" id="SM00862">
    <property type="entry name" value="Trans_reg_C"/>
    <property type="match status" value="1"/>
</dbReference>
<dbReference type="PROSITE" id="PS51755">
    <property type="entry name" value="OMPR_PHOB"/>
    <property type="match status" value="1"/>
</dbReference>